<evidence type="ECO:0000256" key="1">
    <source>
        <dbReference type="SAM" id="MobiDB-lite"/>
    </source>
</evidence>
<evidence type="ECO:0000313" key="4">
    <source>
        <dbReference type="Proteomes" id="UP001516023"/>
    </source>
</evidence>
<keyword evidence="2" id="KW-1133">Transmembrane helix</keyword>
<dbReference type="PANTHER" id="PTHR13271:SF155">
    <property type="entry name" value="SET DOMAIN-CONTAINING PROTEIN"/>
    <property type="match status" value="1"/>
</dbReference>
<feature type="region of interest" description="Disordered" evidence="1">
    <location>
        <begin position="1"/>
        <end position="22"/>
    </location>
</feature>
<evidence type="ECO:0000256" key="2">
    <source>
        <dbReference type="SAM" id="Phobius"/>
    </source>
</evidence>
<dbReference type="EMBL" id="JABMIG020000359">
    <property type="protein sequence ID" value="KAL3780179.1"/>
    <property type="molecule type" value="Genomic_DNA"/>
</dbReference>
<feature type="transmembrane region" description="Helical" evidence="2">
    <location>
        <begin position="42"/>
        <end position="62"/>
    </location>
</feature>
<dbReference type="InterPro" id="IPR046341">
    <property type="entry name" value="SET_dom_sf"/>
</dbReference>
<keyword evidence="4" id="KW-1185">Reference proteome</keyword>
<dbReference type="CDD" id="cd10527">
    <property type="entry name" value="SET_LSMT"/>
    <property type="match status" value="1"/>
</dbReference>
<reference evidence="3 4" key="1">
    <citation type="journal article" date="2020" name="G3 (Bethesda)">
        <title>Improved Reference Genome for Cyclotella cryptica CCMP332, a Model for Cell Wall Morphogenesis, Salinity Adaptation, and Lipid Production in Diatoms (Bacillariophyta).</title>
        <authorList>
            <person name="Roberts W.R."/>
            <person name="Downey K.M."/>
            <person name="Ruck E.C."/>
            <person name="Traller J.C."/>
            <person name="Alverson A.J."/>
        </authorList>
    </citation>
    <scope>NUCLEOTIDE SEQUENCE [LARGE SCALE GENOMIC DNA]</scope>
    <source>
        <strain evidence="3 4">CCMP332</strain>
    </source>
</reference>
<name>A0ABD3NXQ9_9STRA</name>
<dbReference type="AlphaFoldDB" id="A0ABD3NXQ9"/>
<keyword evidence="2" id="KW-0472">Membrane</keyword>
<feature type="compositionally biased region" description="Basic and acidic residues" evidence="1">
    <location>
        <begin position="1"/>
        <end position="21"/>
    </location>
</feature>
<protein>
    <recommendedName>
        <fullName evidence="5">SET domain-containing protein</fullName>
    </recommendedName>
</protein>
<dbReference type="InterPro" id="IPR050600">
    <property type="entry name" value="SETD3_SETD6_MTase"/>
</dbReference>
<dbReference type="SUPFAM" id="SSF82199">
    <property type="entry name" value="SET domain"/>
    <property type="match status" value="1"/>
</dbReference>
<organism evidence="3 4">
    <name type="scientific">Cyclotella cryptica</name>
    <dbReference type="NCBI Taxonomy" id="29204"/>
    <lineage>
        <taxon>Eukaryota</taxon>
        <taxon>Sar</taxon>
        <taxon>Stramenopiles</taxon>
        <taxon>Ochrophyta</taxon>
        <taxon>Bacillariophyta</taxon>
        <taxon>Coscinodiscophyceae</taxon>
        <taxon>Thalassiosirophycidae</taxon>
        <taxon>Stephanodiscales</taxon>
        <taxon>Stephanodiscaceae</taxon>
        <taxon>Cyclotella</taxon>
    </lineage>
</organism>
<sequence>MAKTKDRTNRGTKGGRDEAPRRTNRIIAHQAKCFKISSSRRFHAATAVLLLVLILLLVPVFYPQKFTPDVESARINGADPVRLSRVLDFLDNFVCQYKPTHTHSIGKDNGDKIDIPGYCHPRLASSPQNRTQFVSPSNRPMKHVQPITSLFSLEHSITWWRDTLSHRQTTDKVEGGELVMRLPRPLQIWDLDALRDEFIRTNFLGLYSGSSAMNRSKHVARHKESSNPLDSGAYLAVYLLRMLHGSQLHPNHLKDQCGTETDVCMNTTENHVNEVDSGVRWVDTSSAFAERTKLLTEYLAILPTYADRIISSSGDINLHEHPITWNETILASLFPKYTHTFNLILNYQKMVQSEYDALRALSFDEFGKNVNFTEYTGMRVNVLSRAFSVMVSDDDVGPSWTNTNHSQSLSHEVESYETSNFGVRIYSAGTTEASGEFKFRSMCPLLDMYNSHPNPNVLWKYDSTTSSYVVHAQREGIPSGHTIIVSYGKYTEGHLFAKYGYVNGDGSSQTEVGLNVFHRIMGDVGLSTQYSPLPFDMWDYKKNRKTVSSTHHIASMERRTLEIQSKELLRYLMFDDGHEECIQFQNHNTTFSDHQKLKLLKFQHLKRLANVGEAWIVRLPPRDPNARPIQHGTNVSSNKRGGDTKVGINAKRILSLCRLLSLTVDDIGGHAITYLRDGLSGDDSTSSSSVYPHFRVEKYENTLEYRSLMCIVRLTDVALKRYGHFTEPNGHDEPKRAHSREWTAWYIRDGEMRLLKILRQTAASEAMKLKVRTHLSHEKIVMREMPCPIDSSLPMLQIQTNS</sequence>
<dbReference type="Proteomes" id="UP001516023">
    <property type="component" value="Unassembled WGS sequence"/>
</dbReference>
<evidence type="ECO:0000313" key="3">
    <source>
        <dbReference type="EMBL" id="KAL3780179.1"/>
    </source>
</evidence>
<proteinExistence type="predicted"/>
<accession>A0ABD3NXQ9</accession>
<dbReference type="Gene3D" id="3.90.1410.10">
    <property type="entry name" value="set domain protein methyltransferase, domain 1"/>
    <property type="match status" value="1"/>
</dbReference>
<evidence type="ECO:0008006" key="5">
    <source>
        <dbReference type="Google" id="ProtNLM"/>
    </source>
</evidence>
<comment type="caution">
    <text evidence="3">The sequence shown here is derived from an EMBL/GenBank/DDBJ whole genome shotgun (WGS) entry which is preliminary data.</text>
</comment>
<gene>
    <name evidence="3" type="ORF">HJC23_013987</name>
</gene>
<dbReference type="PANTHER" id="PTHR13271">
    <property type="entry name" value="UNCHARACTERIZED PUTATIVE METHYLTRANSFERASE"/>
    <property type="match status" value="1"/>
</dbReference>
<keyword evidence="2" id="KW-0812">Transmembrane</keyword>